<dbReference type="EC" id="3.1.1.-" evidence="3"/>
<dbReference type="InterPro" id="IPR019826">
    <property type="entry name" value="Carboxylesterase_B_AS"/>
</dbReference>
<organism evidence="6 7">
    <name type="scientific">Sabulicella glaciei</name>
    <dbReference type="NCBI Taxonomy" id="2984948"/>
    <lineage>
        <taxon>Bacteria</taxon>
        <taxon>Pseudomonadati</taxon>
        <taxon>Pseudomonadota</taxon>
        <taxon>Alphaproteobacteria</taxon>
        <taxon>Acetobacterales</taxon>
        <taxon>Acetobacteraceae</taxon>
        <taxon>Sabulicella</taxon>
    </lineage>
</organism>
<accession>A0ABT3P1W8</accession>
<protein>
    <recommendedName>
        <fullName evidence="3">Carboxylic ester hydrolase</fullName>
        <ecNumber evidence="3">3.1.1.-</ecNumber>
    </recommendedName>
</protein>
<feature type="region of interest" description="Disordered" evidence="4">
    <location>
        <begin position="201"/>
        <end position="224"/>
    </location>
</feature>
<evidence type="ECO:0000313" key="6">
    <source>
        <dbReference type="EMBL" id="MCW8088413.1"/>
    </source>
</evidence>
<dbReference type="EMBL" id="JAPFQI010000037">
    <property type="protein sequence ID" value="MCW8088413.1"/>
    <property type="molecule type" value="Genomic_DNA"/>
</dbReference>
<dbReference type="Proteomes" id="UP001526430">
    <property type="component" value="Unassembled WGS sequence"/>
</dbReference>
<evidence type="ECO:0000256" key="1">
    <source>
        <dbReference type="ARBA" id="ARBA00005964"/>
    </source>
</evidence>
<dbReference type="PANTHER" id="PTHR11559">
    <property type="entry name" value="CARBOXYLESTERASE"/>
    <property type="match status" value="1"/>
</dbReference>
<evidence type="ECO:0000256" key="4">
    <source>
        <dbReference type="SAM" id="MobiDB-lite"/>
    </source>
</evidence>
<feature type="domain" description="Carboxylesterase type B" evidence="5">
    <location>
        <begin position="2"/>
        <end position="199"/>
    </location>
</feature>
<evidence type="ECO:0000256" key="2">
    <source>
        <dbReference type="ARBA" id="ARBA00022801"/>
    </source>
</evidence>
<dbReference type="Gene3D" id="3.40.50.1820">
    <property type="entry name" value="alpha/beta hydrolase"/>
    <property type="match status" value="1"/>
</dbReference>
<comment type="similarity">
    <text evidence="1 3">Belongs to the type-B carboxylesterase/lipase family.</text>
</comment>
<dbReference type="PROSITE" id="PS00941">
    <property type="entry name" value="CARBOXYLESTERASE_B_2"/>
    <property type="match status" value="1"/>
</dbReference>
<dbReference type="InterPro" id="IPR029058">
    <property type="entry name" value="AB_hydrolase_fold"/>
</dbReference>
<dbReference type="PROSITE" id="PS00122">
    <property type="entry name" value="CARBOXYLESTERASE_B_1"/>
    <property type="match status" value="1"/>
</dbReference>
<dbReference type="InterPro" id="IPR019819">
    <property type="entry name" value="Carboxylesterase_B_CS"/>
</dbReference>
<dbReference type="SUPFAM" id="SSF53474">
    <property type="entry name" value="alpha/beta-Hydrolases"/>
    <property type="match status" value="1"/>
</dbReference>
<keyword evidence="7" id="KW-1185">Reference proteome</keyword>
<reference evidence="6 7" key="1">
    <citation type="submission" date="2022-10" db="EMBL/GenBank/DDBJ databases">
        <title>Roseococcus glaciei nov., sp. nov., isolated from glacier.</title>
        <authorList>
            <person name="Liu Q."/>
            <person name="Xin Y.-H."/>
        </authorList>
    </citation>
    <scope>NUCLEOTIDE SEQUENCE [LARGE SCALE GENOMIC DNA]</scope>
    <source>
        <strain evidence="6 7">MDT2-1-1</strain>
    </source>
</reference>
<comment type="caution">
    <text evidence="6">The sequence shown here is derived from an EMBL/GenBank/DDBJ whole genome shotgun (WGS) entry which is preliminary data.</text>
</comment>
<dbReference type="RefSeq" id="WP_301592647.1">
    <property type="nucleotide sequence ID" value="NZ_JAPFQI010000037.1"/>
</dbReference>
<name>A0ABT3P1W8_9PROT</name>
<evidence type="ECO:0000313" key="7">
    <source>
        <dbReference type="Proteomes" id="UP001526430"/>
    </source>
</evidence>
<dbReference type="InterPro" id="IPR002018">
    <property type="entry name" value="CarbesteraseB"/>
</dbReference>
<dbReference type="InterPro" id="IPR050309">
    <property type="entry name" value="Type-B_Carboxylest/Lipase"/>
</dbReference>
<gene>
    <name evidence="6" type="ORF">OF850_22795</name>
</gene>
<keyword evidence="2 3" id="KW-0378">Hydrolase</keyword>
<evidence type="ECO:0000256" key="3">
    <source>
        <dbReference type="RuleBase" id="RU361235"/>
    </source>
</evidence>
<dbReference type="Pfam" id="PF00135">
    <property type="entry name" value="COesterase"/>
    <property type="match status" value="1"/>
</dbReference>
<evidence type="ECO:0000259" key="5">
    <source>
        <dbReference type="Pfam" id="PF00135"/>
    </source>
</evidence>
<sequence length="248" mass="25838">MRDATRFGPSCLQDAQDAHGGAVSEDCLTLNVWRPAGTASGAALPVMVWIHGGALVRGGAVLYPGHGLASQGVVVVTVNYRLGRLGFFAHPALAAETAPDAPLANFGYMDQQAALRWVNRNIAAFGGDPGNVTLFGESAGGGSVLVQMVSPSARGLLSFASTGRAPRSWRGAGMRRRSNACPKAARLAGCHRRFTIRPPARRRTSLTACSSKMPTSPAPPTTFTAWASATTSSRSHMLSARPASTNAP</sequence>
<proteinExistence type="inferred from homology"/>